<comment type="subcellular location">
    <subcellularLocation>
        <location evidence="4">Endoplasmic reticulum membrane</location>
        <topology evidence="4">Peripheral membrane protein</topology>
    </subcellularLocation>
    <subcellularLocation>
        <location evidence="3">Microsome membrane</location>
        <topology evidence="3">Peripheral membrane protein</topology>
    </subcellularLocation>
</comment>
<dbReference type="AlphaFoldDB" id="A0A9J6FZU2"/>
<dbReference type="OrthoDB" id="7779621at2759"/>
<dbReference type="GO" id="GO:0004497">
    <property type="term" value="F:monooxygenase activity"/>
    <property type="evidence" value="ECO:0007669"/>
    <property type="project" value="UniProtKB-KW"/>
</dbReference>
<dbReference type="FunFam" id="1.10.630.10:FF:000182">
    <property type="entry name" value="Cytochrome P450 3A4"/>
    <property type="match status" value="1"/>
</dbReference>
<feature type="binding site" description="axial binding residue" evidence="14">
    <location>
        <position position="297"/>
    </location>
    <ligand>
        <name>heme</name>
        <dbReference type="ChEBI" id="CHEBI:30413"/>
    </ligand>
    <ligandPart>
        <name>Fe</name>
        <dbReference type="ChEBI" id="CHEBI:18248"/>
    </ligandPart>
</feature>
<dbReference type="GO" id="GO:0020037">
    <property type="term" value="F:heme binding"/>
    <property type="evidence" value="ECO:0007669"/>
    <property type="project" value="InterPro"/>
</dbReference>
<dbReference type="Proteomes" id="UP000821853">
    <property type="component" value="Chromosome 2"/>
</dbReference>
<comment type="caution">
    <text evidence="17">The sequence shown here is derived from an EMBL/GenBank/DDBJ whole genome shotgun (WGS) entry which is preliminary data.</text>
</comment>
<dbReference type="SUPFAM" id="SSF48264">
    <property type="entry name" value="Cytochrome P450"/>
    <property type="match status" value="1"/>
</dbReference>
<evidence type="ECO:0000256" key="15">
    <source>
        <dbReference type="RuleBase" id="RU000461"/>
    </source>
</evidence>
<evidence type="ECO:0000256" key="11">
    <source>
        <dbReference type="ARBA" id="ARBA00023004"/>
    </source>
</evidence>
<feature type="region of interest" description="Disordered" evidence="16">
    <location>
        <begin position="39"/>
        <end position="71"/>
    </location>
</feature>
<keyword evidence="7 14" id="KW-0479">Metal-binding</keyword>
<dbReference type="EMBL" id="JABSTR010000004">
    <property type="protein sequence ID" value="KAH9368251.1"/>
    <property type="molecule type" value="Genomic_DNA"/>
</dbReference>
<keyword evidence="6 14" id="KW-0349">Heme</keyword>
<keyword evidence="11 14" id="KW-0408">Iron</keyword>
<evidence type="ECO:0000313" key="17">
    <source>
        <dbReference type="EMBL" id="KAH9368251.1"/>
    </source>
</evidence>
<dbReference type="InterPro" id="IPR002403">
    <property type="entry name" value="Cyt_P450_E_grp-IV"/>
</dbReference>
<dbReference type="PANTHER" id="PTHR24292:SF54">
    <property type="entry name" value="CYP9F3-RELATED"/>
    <property type="match status" value="1"/>
</dbReference>
<evidence type="ECO:0000256" key="16">
    <source>
        <dbReference type="SAM" id="MobiDB-lite"/>
    </source>
</evidence>
<reference evidence="17 18" key="1">
    <citation type="journal article" date="2020" name="Cell">
        <title>Large-Scale Comparative Analyses of Tick Genomes Elucidate Their Genetic Diversity and Vector Capacities.</title>
        <authorList>
            <consortium name="Tick Genome and Microbiome Consortium (TIGMIC)"/>
            <person name="Jia N."/>
            <person name="Wang J."/>
            <person name="Shi W."/>
            <person name="Du L."/>
            <person name="Sun Y."/>
            <person name="Zhan W."/>
            <person name="Jiang J.F."/>
            <person name="Wang Q."/>
            <person name="Zhang B."/>
            <person name="Ji P."/>
            <person name="Bell-Sakyi L."/>
            <person name="Cui X.M."/>
            <person name="Yuan T.T."/>
            <person name="Jiang B.G."/>
            <person name="Yang W.F."/>
            <person name="Lam T.T."/>
            <person name="Chang Q.C."/>
            <person name="Ding S.J."/>
            <person name="Wang X.J."/>
            <person name="Zhu J.G."/>
            <person name="Ruan X.D."/>
            <person name="Zhao L."/>
            <person name="Wei J.T."/>
            <person name="Ye R.Z."/>
            <person name="Que T.C."/>
            <person name="Du C.H."/>
            <person name="Zhou Y.H."/>
            <person name="Cheng J.X."/>
            <person name="Dai P.F."/>
            <person name="Guo W.B."/>
            <person name="Han X.H."/>
            <person name="Huang E.J."/>
            <person name="Li L.F."/>
            <person name="Wei W."/>
            <person name="Gao Y.C."/>
            <person name="Liu J.Z."/>
            <person name="Shao H.Z."/>
            <person name="Wang X."/>
            <person name="Wang C.C."/>
            <person name="Yang T.C."/>
            <person name="Huo Q.B."/>
            <person name="Li W."/>
            <person name="Chen H.Y."/>
            <person name="Chen S.E."/>
            <person name="Zhou L.G."/>
            <person name="Ni X.B."/>
            <person name="Tian J.H."/>
            <person name="Sheng Y."/>
            <person name="Liu T."/>
            <person name="Pan Y.S."/>
            <person name="Xia L.Y."/>
            <person name="Li J."/>
            <person name="Zhao F."/>
            <person name="Cao W.C."/>
        </authorList>
    </citation>
    <scope>NUCLEOTIDE SEQUENCE [LARGE SCALE GENOMIC DNA]</scope>
    <source>
        <strain evidence="17">HaeL-2018</strain>
    </source>
</reference>
<gene>
    <name evidence="17" type="ORF">HPB48_011571</name>
</gene>
<dbReference type="InterPro" id="IPR036396">
    <property type="entry name" value="Cyt_P450_sf"/>
</dbReference>
<dbReference type="PROSITE" id="PS00086">
    <property type="entry name" value="CYTOCHROME_P450"/>
    <property type="match status" value="1"/>
</dbReference>
<protein>
    <recommendedName>
        <fullName evidence="19">Cytochrome P450</fullName>
    </recommendedName>
</protein>
<evidence type="ECO:0000256" key="8">
    <source>
        <dbReference type="ARBA" id="ARBA00022824"/>
    </source>
</evidence>
<comment type="cofactor">
    <cofactor evidence="1 14">
        <name>heme</name>
        <dbReference type="ChEBI" id="CHEBI:30413"/>
    </cofactor>
</comment>
<keyword evidence="13" id="KW-0472">Membrane</keyword>
<evidence type="ECO:0000256" key="13">
    <source>
        <dbReference type="ARBA" id="ARBA00023136"/>
    </source>
</evidence>
<keyword evidence="8" id="KW-0256">Endoplasmic reticulum</keyword>
<dbReference type="GO" id="GO:0005789">
    <property type="term" value="C:endoplasmic reticulum membrane"/>
    <property type="evidence" value="ECO:0007669"/>
    <property type="project" value="UniProtKB-SubCell"/>
</dbReference>
<dbReference type="OMA" id="YFINIRR"/>
<comment type="function">
    <text evidence="2">May be involved in the metabolism of insect hormones and in the breakdown of synthetic insecticides.</text>
</comment>
<keyword evidence="12 15" id="KW-0503">Monooxygenase</keyword>
<dbReference type="InterPro" id="IPR017972">
    <property type="entry name" value="Cyt_P450_CS"/>
</dbReference>
<evidence type="ECO:0000256" key="6">
    <source>
        <dbReference type="ARBA" id="ARBA00022617"/>
    </source>
</evidence>
<evidence type="ECO:0000256" key="1">
    <source>
        <dbReference type="ARBA" id="ARBA00001971"/>
    </source>
</evidence>
<evidence type="ECO:0000256" key="10">
    <source>
        <dbReference type="ARBA" id="ARBA00023002"/>
    </source>
</evidence>
<dbReference type="Pfam" id="PF00067">
    <property type="entry name" value="p450"/>
    <property type="match status" value="1"/>
</dbReference>
<evidence type="ECO:0000256" key="3">
    <source>
        <dbReference type="ARBA" id="ARBA00004174"/>
    </source>
</evidence>
<evidence type="ECO:0000256" key="4">
    <source>
        <dbReference type="ARBA" id="ARBA00004406"/>
    </source>
</evidence>
<evidence type="ECO:0000256" key="5">
    <source>
        <dbReference type="ARBA" id="ARBA00010617"/>
    </source>
</evidence>
<keyword evidence="18" id="KW-1185">Reference proteome</keyword>
<evidence type="ECO:0000256" key="12">
    <source>
        <dbReference type="ARBA" id="ARBA00023033"/>
    </source>
</evidence>
<organism evidence="17 18">
    <name type="scientific">Haemaphysalis longicornis</name>
    <name type="common">Bush tick</name>
    <dbReference type="NCBI Taxonomy" id="44386"/>
    <lineage>
        <taxon>Eukaryota</taxon>
        <taxon>Metazoa</taxon>
        <taxon>Ecdysozoa</taxon>
        <taxon>Arthropoda</taxon>
        <taxon>Chelicerata</taxon>
        <taxon>Arachnida</taxon>
        <taxon>Acari</taxon>
        <taxon>Parasitiformes</taxon>
        <taxon>Ixodida</taxon>
        <taxon>Ixodoidea</taxon>
        <taxon>Ixodidae</taxon>
        <taxon>Haemaphysalinae</taxon>
        <taxon>Haemaphysalis</taxon>
    </lineage>
</organism>
<evidence type="ECO:0000256" key="9">
    <source>
        <dbReference type="ARBA" id="ARBA00022848"/>
    </source>
</evidence>
<evidence type="ECO:0000313" key="18">
    <source>
        <dbReference type="Proteomes" id="UP000821853"/>
    </source>
</evidence>
<keyword evidence="9" id="KW-0492">Microsome</keyword>
<dbReference type="InterPro" id="IPR001128">
    <property type="entry name" value="Cyt_P450"/>
</dbReference>
<name>A0A9J6FZU2_HAELO</name>
<dbReference type="PRINTS" id="PR00385">
    <property type="entry name" value="P450"/>
</dbReference>
<evidence type="ECO:0000256" key="7">
    <source>
        <dbReference type="ARBA" id="ARBA00022723"/>
    </source>
</evidence>
<evidence type="ECO:0000256" key="2">
    <source>
        <dbReference type="ARBA" id="ARBA00003690"/>
    </source>
</evidence>
<dbReference type="Gene3D" id="1.10.630.10">
    <property type="entry name" value="Cytochrome P450"/>
    <property type="match status" value="1"/>
</dbReference>
<comment type="similarity">
    <text evidence="5 15">Belongs to the cytochrome P450 family.</text>
</comment>
<feature type="compositionally biased region" description="Low complexity" evidence="16">
    <location>
        <begin position="39"/>
        <end position="49"/>
    </location>
</feature>
<proteinExistence type="inferred from homology"/>
<dbReference type="InterPro" id="IPR050476">
    <property type="entry name" value="Insect_CytP450_Detox"/>
</dbReference>
<evidence type="ECO:0000256" key="14">
    <source>
        <dbReference type="PIRSR" id="PIRSR602403-1"/>
    </source>
</evidence>
<dbReference type="PANTHER" id="PTHR24292">
    <property type="entry name" value="CYTOCHROME P450"/>
    <property type="match status" value="1"/>
</dbReference>
<accession>A0A9J6FZU2</accession>
<dbReference type="GO" id="GO:0016705">
    <property type="term" value="F:oxidoreductase activity, acting on paired donors, with incorporation or reduction of molecular oxygen"/>
    <property type="evidence" value="ECO:0007669"/>
    <property type="project" value="InterPro"/>
</dbReference>
<keyword evidence="10 15" id="KW-0560">Oxidoreductase</keyword>
<dbReference type="GO" id="GO:0005506">
    <property type="term" value="F:iron ion binding"/>
    <property type="evidence" value="ECO:0007669"/>
    <property type="project" value="InterPro"/>
</dbReference>
<sequence>MLPGCHTRCVYGSDTDRAIGHHGVPKRAFTQPVVAYGNGQQKGRAQQGQAEDRKHVQQQPGTARPPVAAGPQPVAGTVPRCLADQDRYQKMGRLFGFFGHYALDVIARCAFGTQLDSHTDATNQFVTKARVAISPKMTWKLAIGHEAMAQCILFFLAGLDTTSTTLTFATYLLAVHPDAQERLRREVDDCIATHGPEPNLDVISKLKYLHCVVSETLRLYPPATRIERVANKDYVIGDTSVKLPKGCVAIVPVYSMHRDPEFFPDPDSFNPDRFSDENMESIKPYSYLPFGAGPRNCIGMRLAIQTVKLCLLHCIHNVQFVRTENTQVPLRLKRGVGILSSEDVILGVRQRPDHLP</sequence>
<evidence type="ECO:0008006" key="19">
    <source>
        <dbReference type="Google" id="ProtNLM"/>
    </source>
</evidence>
<dbReference type="VEuPathDB" id="VectorBase:HLOH_056321"/>
<dbReference type="PRINTS" id="PR00465">
    <property type="entry name" value="EP450IV"/>
</dbReference>